<protein>
    <submittedName>
        <fullName evidence="8">Small GTP-binding protein domain</fullName>
    </submittedName>
</protein>
<dbReference type="GO" id="GO:0016020">
    <property type="term" value="C:membrane"/>
    <property type="evidence" value="ECO:0007669"/>
    <property type="project" value="UniProtKB-SubCell"/>
</dbReference>
<evidence type="ECO:0000256" key="6">
    <source>
        <dbReference type="ARBA" id="ARBA00023136"/>
    </source>
</evidence>
<proteinExistence type="predicted"/>
<dbReference type="EMBL" id="JNAH01000008">
    <property type="protein sequence ID" value="KGF85507.1"/>
    <property type="molecule type" value="Genomic_DNA"/>
</dbReference>
<dbReference type="InterPro" id="IPR021147">
    <property type="entry name" value="DUF697"/>
</dbReference>
<dbReference type="RefSeq" id="WP_032524985.1">
    <property type="nucleotide sequence ID" value="NZ_CP138934.1"/>
</dbReference>
<dbReference type="SUPFAM" id="SSF52540">
    <property type="entry name" value="P-loop containing nucleoside triphosphate hydrolases"/>
    <property type="match status" value="1"/>
</dbReference>
<gene>
    <name evidence="8" type="ORF">EU91_1609</name>
</gene>
<dbReference type="GO" id="GO:0005829">
    <property type="term" value="C:cytosol"/>
    <property type="evidence" value="ECO:0007669"/>
    <property type="project" value="TreeGrafter"/>
</dbReference>
<dbReference type="InterPro" id="IPR005225">
    <property type="entry name" value="Small_GTP-bd"/>
</dbReference>
<organism evidence="8 9">
    <name type="scientific">Prochlorococcus marinus str. GP2</name>
    <dbReference type="NCBI Taxonomy" id="59925"/>
    <lineage>
        <taxon>Bacteria</taxon>
        <taxon>Bacillati</taxon>
        <taxon>Cyanobacteriota</taxon>
        <taxon>Cyanophyceae</taxon>
        <taxon>Synechococcales</taxon>
        <taxon>Prochlorococcaceae</taxon>
        <taxon>Prochlorococcus</taxon>
    </lineage>
</organism>
<dbReference type="PANTHER" id="PTHR42714">
    <property type="entry name" value="TRNA MODIFICATION GTPASE GTPBP3"/>
    <property type="match status" value="1"/>
</dbReference>
<evidence type="ECO:0000313" key="9">
    <source>
        <dbReference type="Proteomes" id="UP000030598"/>
    </source>
</evidence>
<comment type="caution">
    <text evidence="8">The sequence shown here is derived from an EMBL/GenBank/DDBJ whole genome shotgun (WGS) entry which is preliminary data.</text>
</comment>
<dbReference type="GO" id="GO:0005525">
    <property type="term" value="F:GTP binding"/>
    <property type="evidence" value="ECO:0007669"/>
    <property type="project" value="UniProtKB-KW"/>
</dbReference>
<keyword evidence="5" id="KW-0342">GTP-binding</keyword>
<dbReference type="NCBIfam" id="TIGR00231">
    <property type="entry name" value="small_GTP"/>
    <property type="match status" value="1"/>
</dbReference>
<keyword evidence="6" id="KW-0472">Membrane</keyword>
<dbReference type="Gene3D" id="3.40.50.300">
    <property type="entry name" value="P-loop containing nucleotide triphosphate hydrolases"/>
    <property type="match status" value="1"/>
</dbReference>
<dbReference type="PANTHER" id="PTHR42714:SF2">
    <property type="entry name" value="TRNA MODIFICATION GTPASE GTPBP3, MITOCHONDRIAL"/>
    <property type="match status" value="1"/>
</dbReference>
<dbReference type="GO" id="GO:0030488">
    <property type="term" value="P:tRNA methylation"/>
    <property type="evidence" value="ECO:0007669"/>
    <property type="project" value="TreeGrafter"/>
</dbReference>
<dbReference type="Pfam" id="PF01926">
    <property type="entry name" value="MMR_HSR1"/>
    <property type="match status" value="1"/>
</dbReference>
<sequence length="413" mass="47236">MKQLKINKYYFLLKNWWETMDLTNYEKRTLNREIISFNQQIYRLKEKKIRIGAYGKSGVGKSSVLNSLFNKNMFKTNIINGSTREIQAEEYTLKDQTLKSIELLDSPGFDFCNIKSPEKIYSRINHSDLILFVVAGDINRNEISEISAFIKDGKKIIIVLNKIDLLKKEDLKEIIENIKLKLPKDLNIPIIINNENNIRNYLANIVSQYGEILLILNSLQLADKLFLKIKEERLKKRQKLAQSTIGKFSTIKASTVALNPLILFDIAGSFALDTALINELSKIYGLNLKGESTRKIFKNISINNLFLGVSQVGINTSFNLIKKVFLLTAPFTNGISLLPYVPIAIIQAAIAIHSTKILGKLAAKEIFIRSKFSHMDPFILIQNITFKEPDIFNHINIYLSKRNLNNNFVSFLP</sequence>
<feature type="domain" description="G" evidence="7">
    <location>
        <begin position="50"/>
        <end position="162"/>
    </location>
</feature>
<dbReference type="eggNOG" id="COG0699">
    <property type="taxonomic scope" value="Bacteria"/>
</dbReference>
<dbReference type="Pfam" id="PF05128">
    <property type="entry name" value="DUF697"/>
    <property type="match status" value="1"/>
</dbReference>
<keyword evidence="2" id="KW-0812">Transmembrane</keyword>
<reference evidence="9" key="1">
    <citation type="journal article" date="2014" name="Sci. Data">
        <title>Genomes of diverse isolates of the marine cyanobacterium Prochlorococcus.</title>
        <authorList>
            <person name="Biller S."/>
            <person name="Berube P."/>
            <person name="Thompson J."/>
            <person name="Kelly L."/>
            <person name="Roggensack S."/>
            <person name="Awad L."/>
            <person name="Roache-Johnson K."/>
            <person name="Ding H."/>
            <person name="Giovannoni S.J."/>
            <person name="Moore L.R."/>
            <person name="Chisholm S.W."/>
        </authorList>
    </citation>
    <scope>NUCLEOTIDE SEQUENCE [LARGE SCALE GENOMIC DNA]</scope>
    <source>
        <strain evidence="9">GP2</strain>
    </source>
</reference>
<dbReference type="Proteomes" id="UP000030598">
    <property type="component" value="Unassembled WGS sequence"/>
</dbReference>
<evidence type="ECO:0000256" key="4">
    <source>
        <dbReference type="ARBA" id="ARBA00022989"/>
    </source>
</evidence>
<evidence type="ECO:0000256" key="2">
    <source>
        <dbReference type="ARBA" id="ARBA00022692"/>
    </source>
</evidence>
<comment type="subcellular location">
    <subcellularLocation>
        <location evidence="1">Membrane</location>
        <topology evidence="1">Multi-pass membrane protein</topology>
    </subcellularLocation>
</comment>
<evidence type="ECO:0000256" key="5">
    <source>
        <dbReference type="ARBA" id="ARBA00023134"/>
    </source>
</evidence>
<dbReference type="AlphaFoldDB" id="A0A0A1Z7G0"/>
<dbReference type="InterPro" id="IPR027417">
    <property type="entry name" value="P-loop_NTPase"/>
</dbReference>
<evidence type="ECO:0000259" key="7">
    <source>
        <dbReference type="Pfam" id="PF01926"/>
    </source>
</evidence>
<dbReference type="InterPro" id="IPR006073">
    <property type="entry name" value="GTP-bd"/>
</dbReference>
<keyword evidence="4" id="KW-1133">Transmembrane helix</keyword>
<dbReference type="GO" id="GO:0002098">
    <property type="term" value="P:tRNA wobble uridine modification"/>
    <property type="evidence" value="ECO:0007669"/>
    <property type="project" value="TreeGrafter"/>
</dbReference>
<dbReference type="OrthoDB" id="494524at2"/>
<accession>A0A0A1Z7G0</accession>
<dbReference type="STRING" id="59925.EU91_1609"/>
<keyword evidence="3" id="KW-0547">Nucleotide-binding</keyword>
<dbReference type="CDD" id="cd00880">
    <property type="entry name" value="Era_like"/>
    <property type="match status" value="1"/>
</dbReference>
<evidence type="ECO:0000256" key="1">
    <source>
        <dbReference type="ARBA" id="ARBA00004141"/>
    </source>
</evidence>
<name>A0A0A1Z7G0_PROMR</name>
<evidence type="ECO:0000256" key="3">
    <source>
        <dbReference type="ARBA" id="ARBA00022741"/>
    </source>
</evidence>
<evidence type="ECO:0000313" key="8">
    <source>
        <dbReference type="EMBL" id="KGF85507.1"/>
    </source>
</evidence>